<proteinExistence type="predicted"/>
<name>A0A059B902_EUCGR</name>
<sequence>MATSSQELELDRYSDRYSNFKNCNLGLRYALVCTMYNEVSWTSDLQKLLRLSMHCSSKIEVDLLLGLKVDKAGATLLFEEPNKGGSNVGVVESPVRFASLANLAVLRLLRTSSYKPKSPK</sequence>
<gene>
    <name evidence="1" type="ORF">EUGRSUZ_H05133</name>
</gene>
<reference evidence="1" key="1">
    <citation type="submission" date="2013-07" db="EMBL/GenBank/DDBJ databases">
        <title>The genome of Eucalyptus grandis.</title>
        <authorList>
            <person name="Schmutz J."/>
            <person name="Hayes R."/>
            <person name="Myburg A."/>
            <person name="Tuskan G."/>
            <person name="Grattapaglia D."/>
            <person name="Rokhsar D.S."/>
        </authorList>
    </citation>
    <scope>NUCLEOTIDE SEQUENCE</scope>
    <source>
        <tissue evidence="1">Leaf extractions</tissue>
    </source>
</reference>
<dbReference type="Gramene" id="KCW62494">
    <property type="protein sequence ID" value="KCW62494"/>
    <property type="gene ID" value="EUGRSUZ_H05133"/>
</dbReference>
<organism evidence="1">
    <name type="scientific">Eucalyptus grandis</name>
    <name type="common">Flooded gum</name>
    <dbReference type="NCBI Taxonomy" id="71139"/>
    <lineage>
        <taxon>Eukaryota</taxon>
        <taxon>Viridiplantae</taxon>
        <taxon>Streptophyta</taxon>
        <taxon>Embryophyta</taxon>
        <taxon>Tracheophyta</taxon>
        <taxon>Spermatophyta</taxon>
        <taxon>Magnoliopsida</taxon>
        <taxon>eudicotyledons</taxon>
        <taxon>Gunneridae</taxon>
        <taxon>Pentapetalae</taxon>
        <taxon>rosids</taxon>
        <taxon>malvids</taxon>
        <taxon>Myrtales</taxon>
        <taxon>Myrtaceae</taxon>
        <taxon>Myrtoideae</taxon>
        <taxon>Eucalypteae</taxon>
        <taxon>Eucalyptus</taxon>
    </lineage>
</organism>
<protein>
    <submittedName>
        <fullName evidence="1">Uncharacterized protein</fullName>
    </submittedName>
</protein>
<dbReference type="EMBL" id="KK198760">
    <property type="protein sequence ID" value="KCW62494.1"/>
    <property type="molecule type" value="Genomic_DNA"/>
</dbReference>
<evidence type="ECO:0000313" key="1">
    <source>
        <dbReference type="EMBL" id="KCW62494.1"/>
    </source>
</evidence>
<accession>A0A059B902</accession>
<dbReference type="AlphaFoldDB" id="A0A059B902"/>
<dbReference type="InParanoid" id="A0A059B902"/>